<dbReference type="GO" id="GO:0003824">
    <property type="term" value="F:catalytic activity"/>
    <property type="evidence" value="ECO:0007669"/>
    <property type="project" value="InterPro"/>
</dbReference>
<accession>A0A4Q1AZ80</accession>
<dbReference type="OrthoDB" id="9771433at2"/>
<dbReference type="SUPFAM" id="SSF51621">
    <property type="entry name" value="Phosphoenolpyruvate/pyruvate domain"/>
    <property type="match status" value="1"/>
</dbReference>
<dbReference type="InterPro" id="IPR039556">
    <property type="entry name" value="ICL/PEPM"/>
</dbReference>
<reference evidence="1 2" key="1">
    <citation type="submission" date="2017-09" db="EMBL/GenBank/DDBJ databases">
        <title>Genomics of the genus Arcobacter.</title>
        <authorList>
            <person name="Perez-Cataluna A."/>
            <person name="Figueras M.J."/>
            <person name="Salas-Masso N."/>
        </authorList>
    </citation>
    <scope>NUCLEOTIDE SEQUENCE [LARGE SCALE GENOMIC DNA]</scope>
    <source>
        <strain evidence="1 2">F156-34</strain>
    </source>
</reference>
<dbReference type="Gene3D" id="3.20.20.60">
    <property type="entry name" value="Phosphoenolpyruvate-binding domains"/>
    <property type="match status" value="1"/>
</dbReference>
<proteinExistence type="predicted"/>
<dbReference type="InterPro" id="IPR015813">
    <property type="entry name" value="Pyrv/PenolPyrv_kinase-like_dom"/>
</dbReference>
<sequence length="256" mass="29156">MTKTQQFRELHVSKEILHIGNVWDLNNALIFEKQGYKAIGTSSFAIAKSLGYEDGEEMSFEELYKIVKQIISKVNVPLSVDIEAGYSRDINKIIENIISLYDIGVVGINIEDSVVENGIREIVDKDRFAQILKEIVDSLKEKNIDIFINVRTDNFIMGLENPLENTLERIKLYEDIGVDGIFVPCIVNIEDIKTITQNINLPLNVMTMPDLDSFDVLENAGVKRVSQGPFIYNKLIENFENKLETITKDNSFQSLF</sequence>
<dbReference type="Pfam" id="PF13714">
    <property type="entry name" value="PEP_mutase"/>
    <property type="match status" value="1"/>
</dbReference>
<protein>
    <submittedName>
        <fullName evidence="1">Carboxyvinyl-carboxyphosphonate phosphorylmutase</fullName>
    </submittedName>
</protein>
<name>A0A4Q1AZ80_9BACT</name>
<evidence type="ECO:0000313" key="2">
    <source>
        <dbReference type="Proteomes" id="UP000289718"/>
    </source>
</evidence>
<dbReference type="InterPro" id="IPR040442">
    <property type="entry name" value="Pyrv_kinase-like_dom_sf"/>
</dbReference>
<gene>
    <name evidence="1" type="ORF">CP965_04550</name>
</gene>
<dbReference type="PANTHER" id="PTHR42905">
    <property type="entry name" value="PHOSPHOENOLPYRUVATE CARBOXYLASE"/>
    <property type="match status" value="1"/>
</dbReference>
<evidence type="ECO:0000313" key="1">
    <source>
        <dbReference type="EMBL" id="RXK13079.1"/>
    </source>
</evidence>
<dbReference type="PANTHER" id="PTHR42905:SF16">
    <property type="entry name" value="CARBOXYPHOSPHONOENOLPYRUVATE PHOSPHONOMUTASE-LIKE PROTEIN (AFU_ORTHOLOGUE AFUA_5G07230)"/>
    <property type="match status" value="1"/>
</dbReference>
<dbReference type="RefSeq" id="WP_129060898.1">
    <property type="nucleotide sequence ID" value="NZ_NXIE01000002.1"/>
</dbReference>
<dbReference type="EMBL" id="NXIE01000002">
    <property type="protein sequence ID" value="RXK13079.1"/>
    <property type="molecule type" value="Genomic_DNA"/>
</dbReference>
<dbReference type="Proteomes" id="UP000289718">
    <property type="component" value="Unassembled WGS sequence"/>
</dbReference>
<dbReference type="CDD" id="cd00377">
    <property type="entry name" value="ICL_PEPM"/>
    <property type="match status" value="1"/>
</dbReference>
<keyword evidence="2" id="KW-1185">Reference proteome</keyword>
<dbReference type="AlphaFoldDB" id="A0A4Q1AZ80"/>
<organism evidence="1 2">
    <name type="scientific">Halarcobacter mediterraneus</name>
    <dbReference type="NCBI Taxonomy" id="2023153"/>
    <lineage>
        <taxon>Bacteria</taxon>
        <taxon>Pseudomonadati</taxon>
        <taxon>Campylobacterota</taxon>
        <taxon>Epsilonproteobacteria</taxon>
        <taxon>Campylobacterales</taxon>
        <taxon>Arcobacteraceae</taxon>
        <taxon>Halarcobacter</taxon>
    </lineage>
</organism>
<comment type="caution">
    <text evidence="1">The sequence shown here is derived from an EMBL/GenBank/DDBJ whole genome shotgun (WGS) entry which is preliminary data.</text>
</comment>